<accession>A0A915PVX8</accession>
<proteinExistence type="predicted"/>
<reference evidence="2" key="1">
    <citation type="submission" date="2022-11" db="UniProtKB">
        <authorList>
            <consortium name="WormBaseParasite"/>
        </authorList>
    </citation>
    <scope>IDENTIFICATION</scope>
</reference>
<dbReference type="WBParaSite" id="sdigi.contig3.g408.t1">
    <property type="protein sequence ID" value="sdigi.contig3.g408.t1"/>
    <property type="gene ID" value="sdigi.contig3.g408"/>
</dbReference>
<sequence length="247" mass="28399">MQGIPPRCDVSLLLEYLNDKEYEYYLALGYADSCVSVMTKIASGFGTNDMVAAVKSLSDLHYHNQSHAAMHEPSVMKSLQAQDIQCSFNNMHPVLISLDLNVTIIVDFDNRTNRKIYLSFDHFFFPRQMDPSGTYIYYTVFEKDKQQSIYRMKVDYPNFTFVPQKPLQTVEKLFNLNGNDQIFPIDRSALLVWKLAGKKRSAWVYEGSCAENSKSKNSFHQIGCILSGINDPDGRLLMKIHQVRRQL</sequence>
<dbReference type="AlphaFoldDB" id="A0A915PVX8"/>
<name>A0A915PVX8_9BILA</name>
<protein>
    <submittedName>
        <fullName evidence="2">Uncharacterized protein</fullName>
    </submittedName>
</protein>
<keyword evidence="1" id="KW-1185">Reference proteome</keyword>
<organism evidence="1 2">
    <name type="scientific">Setaria digitata</name>
    <dbReference type="NCBI Taxonomy" id="48799"/>
    <lineage>
        <taxon>Eukaryota</taxon>
        <taxon>Metazoa</taxon>
        <taxon>Ecdysozoa</taxon>
        <taxon>Nematoda</taxon>
        <taxon>Chromadorea</taxon>
        <taxon>Rhabditida</taxon>
        <taxon>Spirurina</taxon>
        <taxon>Spiruromorpha</taxon>
        <taxon>Filarioidea</taxon>
        <taxon>Setariidae</taxon>
        <taxon>Setaria</taxon>
    </lineage>
</organism>
<evidence type="ECO:0000313" key="1">
    <source>
        <dbReference type="Proteomes" id="UP000887581"/>
    </source>
</evidence>
<evidence type="ECO:0000313" key="2">
    <source>
        <dbReference type="WBParaSite" id="sdigi.contig3.g408.t1"/>
    </source>
</evidence>
<dbReference type="Proteomes" id="UP000887581">
    <property type="component" value="Unplaced"/>
</dbReference>